<dbReference type="GO" id="GO:0006310">
    <property type="term" value="P:DNA recombination"/>
    <property type="evidence" value="ECO:0007669"/>
    <property type="project" value="UniProtKB-UniRule"/>
</dbReference>
<dbReference type="Pfam" id="PF01330">
    <property type="entry name" value="RuvA_N"/>
    <property type="match status" value="1"/>
</dbReference>
<dbReference type="InterPro" id="IPR010994">
    <property type="entry name" value="RuvA_2-like"/>
</dbReference>
<dbReference type="InterPro" id="IPR003583">
    <property type="entry name" value="Hlx-hairpin-Hlx_DNA-bd_motif"/>
</dbReference>
<dbReference type="STRING" id="1445510.YC6258_02576"/>
<evidence type="ECO:0000313" key="8">
    <source>
        <dbReference type="EMBL" id="AJQ94614.1"/>
    </source>
</evidence>
<dbReference type="HAMAP" id="MF_00031">
    <property type="entry name" value="DNA_HJ_migration_RuvA"/>
    <property type="match status" value="1"/>
</dbReference>
<dbReference type="Pfam" id="PF07499">
    <property type="entry name" value="RuvA_C"/>
    <property type="match status" value="1"/>
</dbReference>
<dbReference type="SUPFAM" id="SSF47781">
    <property type="entry name" value="RuvA domain 2-like"/>
    <property type="match status" value="1"/>
</dbReference>
<protein>
    <recommendedName>
        <fullName evidence="6">Holliday junction branch migration complex subunit RuvA</fullName>
    </recommendedName>
</protein>
<evidence type="ECO:0000313" key="9">
    <source>
        <dbReference type="Proteomes" id="UP000032266"/>
    </source>
</evidence>
<dbReference type="PATRIC" id="fig|1445510.3.peg.2531"/>
<dbReference type="EMBL" id="CP007142">
    <property type="protein sequence ID" value="AJQ94614.1"/>
    <property type="molecule type" value="Genomic_DNA"/>
</dbReference>
<name>A0A0C5VVX4_9GAMM</name>
<dbReference type="GO" id="GO:0000400">
    <property type="term" value="F:four-way junction DNA binding"/>
    <property type="evidence" value="ECO:0007669"/>
    <property type="project" value="UniProtKB-UniRule"/>
</dbReference>
<dbReference type="GO" id="GO:0009379">
    <property type="term" value="C:Holliday junction helicase complex"/>
    <property type="evidence" value="ECO:0007669"/>
    <property type="project" value="InterPro"/>
</dbReference>
<dbReference type="Gene3D" id="2.40.50.140">
    <property type="entry name" value="Nucleic acid-binding proteins"/>
    <property type="match status" value="1"/>
</dbReference>
<comment type="subunit">
    <text evidence="6">Homotetramer. Forms an RuvA(8)-RuvB(12)-Holliday junction (HJ) complex. HJ DNA is sandwiched between 2 RuvA tetramers; dsDNA enters through RuvA and exits via RuvB. An RuvB hexamer assembles on each DNA strand where it exits the tetramer. Each RuvB hexamer is contacted by two RuvA subunits (via domain III) on 2 adjacent RuvB subunits; this complex drives branch migration. In the full resolvosome a probable DNA-RuvA(4)-RuvB(12)-RuvC(2) complex forms which resolves the HJ.</text>
</comment>
<comment type="domain">
    <text evidence="6">Has three domains with a flexible linker between the domains II and III and assumes an 'L' shape. Domain III is highly mobile and contacts RuvB.</text>
</comment>
<dbReference type="InterPro" id="IPR012340">
    <property type="entry name" value="NA-bd_OB-fold"/>
</dbReference>
<keyword evidence="2 6" id="KW-0227">DNA damage</keyword>
<organism evidence="8 9">
    <name type="scientific">Gynuella sunshinyii YC6258</name>
    <dbReference type="NCBI Taxonomy" id="1445510"/>
    <lineage>
        <taxon>Bacteria</taxon>
        <taxon>Pseudomonadati</taxon>
        <taxon>Pseudomonadota</taxon>
        <taxon>Gammaproteobacteria</taxon>
        <taxon>Oceanospirillales</taxon>
        <taxon>Saccharospirillaceae</taxon>
        <taxon>Gynuella</taxon>
    </lineage>
</organism>
<dbReference type="GO" id="GO:0048476">
    <property type="term" value="C:Holliday junction resolvase complex"/>
    <property type="evidence" value="ECO:0007669"/>
    <property type="project" value="UniProtKB-UniRule"/>
</dbReference>
<dbReference type="AlphaFoldDB" id="A0A0C5VVX4"/>
<dbReference type="GO" id="GO:0006281">
    <property type="term" value="P:DNA repair"/>
    <property type="evidence" value="ECO:0007669"/>
    <property type="project" value="UniProtKB-UniRule"/>
</dbReference>
<keyword evidence="3 6" id="KW-0238">DNA-binding</keyword>
<dbReference type="SUPFAM" id="SSF50249">
    <property type="entry name" value="Nucleic acid-binding proteins"/>
    <property type="match status" value="1"/>
</dbReference>
<evidence type="ECO:0000256" key="2">
    <source>
        <dbReference type="ARBA" id="ARBA00022763"/>
    </source>
</evidence>
<dbReference type="Gene3D" id="1.10.150.20">
    <property type="entry name" value="5' to 3' exonuclease, C-terminal subdomain"/>
    <property type="match status" value="1"/>
</dbReference>
<dbReference type="GO" id="GO:0005524">
    <property type="term" value="F:ATP binding"/>
    <property type="evidence" value="ECO:0007669"/>
    <property type="project" value="InterPro"/>
</dbReference>
<dbReference type="GO" id="GO:0009378">
    <property type="term" value="F:four-way junction helicase activity"/>
    <property type="evidence" value="ECO:0007669"/>
    <property type="project" value="InterPro"/>
</dbReference>
<evidence type="ECO:0000256" key="5">
    <source>
        <dbReference type="ARBA" id="ARBA00023204"/>
    </source>
</evidence>
<evidence type="ECO:0000256" key="3">
    <source>
        <dbReference type="ARBA" id="ARBA00023125"/>
    </source>
</evidence>
<dbReference type="NCBIfam" id="TIGR00084">
    <property type="entry name" value="ruvA"/>
    <property type="match status" value="1"/>
</dbReference>
<keyword evidence="5 6" id="KW-0234">DNA repair</keyword>
<dbReference type="HOGENOM" id="CLU_087936_0_0_6"/>
<evidence type="ECO:0000259" key="7">
    <source>
        <dbReference type="SMART" id="SM00278"/>
    </source>
</evidence>
<accession>A0A0C5VVX4</accession>
<feature type="domain" description="Helix-hairpin-helix DNA-binding motif class 1" evidence="7">
    <location>
        <begin position="108"/>
        <end position="127"/>
    </location>
</feature>
<dbReference type="Gene3D" id="1.10.8.10">
    <property type="entry name" value="DNA helicase RuvA subunit, C-terminal domain"/>
    <property type="match status" value="1"/>
</dbReference>
<evidence type="ECO:0000256" key="4">
    <source>
        <dbReference type="ARBA" id="ARBA00023172"/>
    </source>
</evidence>
<reference evidence="8 9" key="1">
    <citation type="submission" date="2014-01" db="EMBL/GenBank/DDBJ databases">
        <title>Full genme sequencing of cellulolytic bacterium Gynuella sunshinyii YC6258T gen. nov., sp. nov.</title>
        <authorList>
            <person name="Khan H."/>
            <person name="Chung E.J."/>
            <person name="Chung Y.R."/>
        </authorList>
    </citation>
    <scope>NUCLEOTIDE SEQUENCE [LARGE SCALE GENOMIC DNA]</scope>
    <source>
        <strain evidence="8 9">YC6258</strain>
    </source>
</reference>
<comment type="subcellular location">
    <subcellularLocation>
        <location evidence="6">Cytoplasm</location>
    </subcellularLocation>
</comment>
<dbReference type="OrthoDB" id="5293449at2"/>
<gene>
    <name evidence="6" type="primary">ruvA</name>
    <name evidence="8" type="ORF">YC6258_02576</name>
</gene>
<dbReference type="InterPro" id="IPR000085">
    <property type="entry name" value="RuvA"/>
</dbReference>
<dbReference type="Proteomes" id="UP000032266">
    <property type="component" value="Chromosome"/>
</dbReference>
<dbReference type="RefSeq" id="WP_044617118.1">
    <property type="nucleotide sequence ID" value="NZ_CP007142.1"/>
</dbReference>
<comment type="similarity">
    <text evidence="6">Belongs to the RuvA family.</text>
</comment>
<dbReference type="InterPro" id="IPR036267">
    <property type="entry name" value="RuvA_C_sf"/>
</dbReference>
<evidence type="ECO:0000256" key="1">
    <source>
        <dbReference type="ARBA" id="ARBA00022490"/>
    </source>
</evidence>
<dbReference type="KEGG" id="gsn:YC6258_02576"/>
<keyword evidence="4 6" id="KW-0233">DNA recombination</keyword>
<feature type="domain" description="Helix-hairpin-helix DNA-binding motif class 1" evidence="7">
    <location>
        <begin position="73"/>
        <end position="92"/>
    </location>
</feature>
<comment type="function">
    <text evidence="6">The RuvA-RuvB-RuvC complex processes Holliday junction (HJ) DNA during genetic recombination and DNA repair, while the RuvA-RuvB complex plays an important role in the rescue of blocked DNA replication forks via replication fork reversal (RFR). RuvA specifically binds to HJ cruciform DNA, conferring on it an open structure. The RuvB hexamer acts as an ATP-dependent pump, pulling dsDNA into and through the RuvAB complex. HJ branch migration allows RuvC to scan DNA until it finds its consensus sequence, where it cleaves and resolves the cruciform DNA.</text>
</comment>
<dbReference type="InterPro" id="IPR011114">
    <property type="entry name" value="RuvA_C"/>
</dbReference>
<dbReference type="InterPro" id="IPR013849">
    <property type="entry name" value="DNA_helicase_Holl-junc_RuvA_I"/>
</dbReference>
<sequence length="196" mass="21555">MIGRLKGRIILRQPPDILIDVQGVGYELQAPMSTFYQISSVDQEAILYTHLAIREDAHQLYGFATQKERELFRKLIKTNGVGPKMALAILSGIDFDSLVSAVMDGDVSALVKIPGIGKKTAERLVIELRDRLKEYSGQQLGAEASIASMDNSLFDAESAMIALGYKPPQASKAVKQIYKPGMSSDEIIRQALKLMV</sequence>
<feature type="region of interest" description="Domain III" evidence="6">
    <location>
        <begin position="144"/>
        <end position="196"/>
    </location>
</feature>
<dbReference type="SUPFAM" id="SSF46929">
    <property type="entry name" value="DNA helicase RuvA subunit, C-terminal domain"/>
    <property type="match status" value="1"/>
</dbReference>
<feature type="region of interest" description="Domain I" evidence="6">
    <location>
        <begin position="1"/>
        <end position="64"/>
    </location>
</feature>
<proteinExistence type="inferred from homology"/>
<keyword evidence="9" id="KW-1185">Reference proteome</keyword>
<evidence type="ECO:0000256" key="6">
    <source>
        <dbReference type="HAMAP-Rule" id="MF_00031"/>
    </source>
</evidence>
<dbReference type="Pfam" id="PF14520">
    <property type="entry name" value="HHH_5"/>
    <property type="match status" value="1"/>
</dbReference>
<keyword evidence="1 6" id="KW-0963">Cytoplasm</keyword>
<dbReference type="CDD" id="cd14332">
    <property type="entry name" value="UBA_RuvA_C"/>
    <property type="match status" value="1"/>
</dbReference>
<dbReference type="SMART" id="SM00278">
    <property type="entry name" value="HhH1"/>
    <property type="match status" value="2"/>
</dbReference>
<comment type="caution">
    <text evidence="6">Lacks conserved residue(s) required for the propagation of feature annotation.</text>
</comment>
<dbReference type="GO" id="GO:0005737">
    <property type="term" value="C:cytoplasm"/>
    <property type="evidence" value="ECO:0007669"/>
    <property type="project" value="UniProtKB-SubCell"/>
</dbReference>